<proteinExistence type="predicted"/>
<gene>
    <name evidence="1" type="ORF">Forpe1208_v015686</name>
</gene>
<evidence type="ECO:0000313" key="2">
    <source>
        <dbReference type="Proteomes" id="UP000694050"/>
    </source>
</evidence>
<evidence type="ECO:0000313" key="1">
    <source>
        <dbReference type="EMBL" id="KAG7404011.1"/>
    </source>
</evidence>
<organism evidence="1 2">
    <name type="scientific">Fusarium oxysporum f. sp. rapae</name>
    <dbReference type="NCBI Taxonomy" id="485398"/>
    <lineage>
        <taxon>Eukaryota</taxon>
        <taxon>Fungi</taxon>
        <taxon>Dikarya</taxon>
        <taxon>Ascomycota</taxon>
        <taxon>Pezizomycotina</taxon>
        <taxon>Sordariomycetes</taxon>
        <taxon>Hypocreomycetidae</taxon>
        <taxon>Hypocreales</taxon>
        <taxon>Nectriaceae</taxon>
        <taxon>Fusarium</taxon>
        <taxon>Fusarium oxysporum species complex</taxon>
    </lineage>
</organism>
<reference evidence="1" key="1">
    <citation type="submission" date="2021-04" db="EMBL/GenBank/DDBJ databases">
        <title>First draft genome resource for Brassicaceae pathogens Fusarium oxysporum f. sp. raphani and Fusarium oxysporum f. sp. rapae.</title>
        <authorList>
            <person name="Asai S."/>
        </authorList>
    </citation>
    <scope>NUCLEOTIDE SEQUENCE</scope>
    <source>
        <strain evidence="1">Tf1208</strain>
    </source>
</reference>
<name>A0A8J5NFU4_FUSOX</name>
<comment type="caution">
    <text evidence="1">The sequence shown here is derived from an EMBL/GenBank/DDBJ whole genome shotgun (WGS) entry which is preliminary data.</text>
</comment>
<accession>A0A8J5NFU4</accession>
<dbReference type="EMBL" id="JAELUQ010000013">
    <property type="protein sequence ID" value="KAG7404011.1"/>
    <property type="molecule type" value="Genomic_DNA"/>
</dbReference>
<dbReference type="AlphaFoldDB" id="A0A8J5NFU4"/>
<dbReference type="Proteomes" id="UP000694050">
    <property type="component" value="Unassembled WGS sequence"/>
</dbReference>
<protein>
    <submittedName>
        <fullName evidence="1">Uncharacterized protein</fullName>
    </submittedName>
</protein>
<sequence length="127" mass="13780">MHKLLFHVKLSVTAKESLDEFDTSILAKASLAPLSNLKHGCFTDFEKGPELLGKAVTGLDELLNTVTVGGTVNVAHCFLCLLHFIGKLDKEELHITGHIRNRSARAMTIRGPVINPLPEIVGIKDAA</sequence>